<comment type="caution">
    <text evidence="1">The sequence shown here is derived from an EMBL/GenBank/DDBJ whole genome shotgun (WGS) entry which is preliminary data.</text>
</comment>
<evidence type="ECO:0000313" key="2">
    <source>
        <dbReference type="Proteomes" id="UP000186894"/>
    </source>
</evidence>
<dbReference type="Proteomes" id="UP000186894">
    <property type="component" value="Unassembled WGS sequence"/>
</dbReference>
<protein>
    <recommendedName>
        <fullName evidence="3">Response regulatory domain-containing protein</fullName>
    </recommendedName>
</protein>
<proteinExistence type="predicted"/>
<name>A0A1Q8ZSR7_9HYPH</name>
<dbReference type="RefSeq" id="WP_139317467.1">
    <property type="nucleotide sequence ID" value="NZ_MKIM01000026.1"/>
</dbReference>
<sequence>MNGFVPRILIADNNYMIGLEAQRILTETLPCTVEICRRDDLAQALAASFDLVFVDAAPTPEAQAHQAEIVRASRAGLVFMHTGQLFDHEGIQGDILAVFEKPFYEHAIRDFLMGLNFNASKVS</sequence>
<dbReference type="EMBL" id="MKIM01000026">
    <property type="protein sequence ID" value="OLP44925.1"/>
    <property type="molecule type" value="Genomic_DNA"/>
</dbReference>
<gene>
    <name evidence="1" type="ORF">BJF95_04920</name>
</gene>
<evidence type="ECO:0000313" key="1">
    <source>
        <dbReference type="EMBL" id="OLP44925.1"/>
    </source>
</evidence>
<evidence type="ECO:0008006" key="3">
    <source>
        <dbReference type="Google" id="ProtNLM"/>
    </source>
</evidence>
<dbReference type="OrthoDB" id="8404046at2"/>
<organism evidence="1 2">
    <name type="scientific">Rhizobium oryziradicis</name>
    <dbReference type="NCBI Taxonomy" id="1867956"/>
    <lineage>
        <taxon>Bacteria</taxon>
        <taxon>Pseudomonadati</taxon>
        <taxon>Pseudomonadota</taxon>
        <taxon>Alphaproteobacteria</taxon>
        <taxon>Hyphomicrobiales</taxon>
        <taxon>Rhizobiaceae</taxon>
        <taxon>Rhizobium/Agrobacterium group</taxon>
        <taxon>Rhizobium</taxon>
    </lineage>
</organism>
<keyword evidence="2" id="KW-1185">Reference proteome</keyword>
<reference evidence="1 2" key="1">
    <citation type="submission" date="2016-09" db="EMBL/GenBank/DDBJ databases">
        <title>Rhizobium oryziradicis sp. nov., isolated from the root of rice.</title>
        <authorList>
            <person name="Zhao J."/>
            <person name="Zhang X."/>
        </authorList>
    </citation>
    <scope>NUCLEOTIDE SEQUENCE [LARGE SCALE GENOMIC DNA]</scope>
    <source>
        <strain evidence="1 2">N19</strain>
    </source>
</reference>
<dbReference type="AlphaFoldDB" id="A0A1Q8ZSR7"/>
<dbReference type="Gene3D" id="3.40.50.2300">
    <property type="match status" value="1"/>
</dbReference>
<accession>A0A1Q8ZSR7</accession>